<dbReference type="Gene3D" id="2.40.50.1020">
    <property type="entry name" value="LytTr DNA-binding domain"/>
    <property type="match status" value="1"/>
</dbReference>
<evidence type="ECO:0000313" key="2">
    <source>
        <dbReference type="EMBL" id="MBO0450881.1"/>
    </source>
</evidence>
<dbReference type="EMBL" id="JAFLVR010000002">
    <property type="protein sequence ID" value="MBO0450881.1"/>
    <property type="molecule type" value="Genomic_DNA"/>
</dbReference>
<dbReference type="Proteomes" id="UP000664495">
    <property type="component" value="Unassembled WGS sequence"/>
</dbReference>
<dbReference type="InterPro" id="IPR007492">
    <property type="entry name" value="LytTR_DNA-bd_dom"/>
</dbReference>
<comment type="caution">
    <text evidence="2">The sequence shown here is derived from an EMBL/GenBank/DDBJ whole genome shotgun (WGS) entry which is preliminary data.</text>
</comment>
<organism evidence="2 3">
    <name type="scientific">Candidatus Enterococcus murrayae</name>
    <dbReference type="NCBI Taxonomy" id="2815321"/>
    <lineage>
        <taxon>Bacteria</taxon>
        <taxon>Bacillati</taxon>
        <taxon>Bacillota</taxon>
        <taxon>Bacilli</taxon>
        <taxon>Lactobacillales</taxon>
        <taxon>Enterococcaceae</taxon>
        <taxon>Enterococcus</taxon>
    </lineage>
</organism>
<evidence type="ECO:0000313" key="3">
    <source>
        <dbReference type="Proteomes" id="UP000664495"/>
    </source>
</evidence>
<protein>
    <submittedName>
        <fullName evidence="2">LytTR family transcriptional regulator DNA-binding domain-containing protein</fullName>
    </submittedName>
</protein>
<gene>
    <name evidence="2" type="ORF">JZO85_01290</name>
</gene>
<dbReference type="PROSITE" id="PS50930">
    <property type="entry name" value="HTH_LYTTR"/>
    <property type="match status" value="1"/>
</dbReference>
<keyword evidence="2" id="KW-0238">DNA-binding</keyword>
<proteinExistence type="predicted"/>
<name>A0ABS3HBP2_9ENTE</name>
<dbReference type="InterPro" id="IPR046947">
    <property type="entry name" value="LytR-like"/>
</dbReference>
<dbReference type="GO" id="GO:0003677">
    <property type="term" value="F:DNA binding"/>
    <property type="evidence" value="ECO:0007669"/>
    <property type="project" value="UniProtKB-KW"/>
</dbReference>
<feature type="domain" description="HTH LytTR-type" evidence="1">
    <location>
        <begin position="41"/>
        <end position="145"/>
    </location>
</feature>
<dbReference type="Pfam" id="PF04397">
    <property type="entry name" value="LytTR"/>
    <property type="match status" value="1"/>
</dbReference>
<keyword evidence="3" id="KW-1185">Reference proteome</keyword>
<sequence>MKTTVEIIETTKEESALFEVHEITDTLQNILSVLKEEKLFLVGEENGAHYKLPFSEILYIEVVDKKSFIYTQDMVCQSTEKLYQLEEKLLPHDFIRVGKSLLLNIKAIRAVSPTLSGRFEATLMNNERVSVSRKYVPDLKKSLGMRKRI</sequence>
<dbReference type="PANTHER" id="PTHR37299">
    <property type="entry name" value="TRANSCRIPTIONAL REGULATOR-RELATED"/>
    <property type="match status" value="1"/>
</dbReference>
<evidence type="ECO:0000259" key="1">
    <source>
        <dbReference type="PROSITE" id="PS50930"/>
    </source>
</evidence>
<reference evidence="2 3" key="1">
    <citation type="submission" date="2021-03" db="EMBL/GenBank/DDBJ databases">
        <title>Enterococcal diversity collection.</title>
        <authorList>
            <person name="Gilmore M.S."/>
            <person name="Schwartzman J."/>
            <person name="Van Tyne D."/>
            <person name="Martin M."/>
            <person name="Earl A.M."/>
            <person name="Manson A.L."/>
            <person name="Straub T."/>
            <person name="Salamzade R."/>
            <person name="Saavedra J."/>
            <person name="Lebreton F."/>
            <person name="Prichula J."/>
            <person name="Schaufler K."/>
            <person name="Gaca A."/>
            <person name="Sgardioli B."/>
            <person name="Wagenaar J."/>
            <person name="Strong T."/>
        </authorList>
    </citation>
    <scope>NUCLEOTIDE SEQUENCE [LARGE SCALE GENOMIC DNA]</scope>
    <source>
        <strain evidence="2 3">MJM16</strain>
    </source>
</reference>
<dbReference type="SMART" id="SM00850">
    <property type="entry name" value="LytTR"/>
    <property type="match status" value="1"/>
</dbReference>
<dbReference type="PANTHER" id="PTHR37299:SF4">
    <property type="entry name" value="TRANSCRIPTIONAL REGULATOR"/>
    <property type="match status" value="1"/>
</dbReference>
<dbReference type="RefSeq" id="WP_207106695.1">
    <property type="nucleotide sequence ID" value="NZ_JAFLVR010000002.1"/>
</dbReference>
<accession>A0ABS3HBP2</accession>